<keyword evidence="8" id="KW-0479">Metal-binding</keyword>
<gene>
    <name evidence="13" type="ORF">PHJA_000112600</name>
</gene>
<dbReference type="GO" id="GO:0042781">
    <property type="term" value="F:3'-tRNA processing endoribonuclease activity"/>
    <property type="evidence" value="ECO:0007669"/>
    <property type="project" value="UniProtKB-EC"/>
</dbReference>
<dbReference type="GO" id="GO:0046872">
    <property type="term" value="F:metal ion binding"/>
    <property type="evidence" value="ECO:0007669"/>
    <property type="project" value="UniProtKB-KW"/>
</dbReference>
<evidence type="ECO:0000313" key="13">
    <source>
        <dbReference type="EMBL" id="GFP79691.1"/>
    </source>
</evidence>
<evidence type="ECO:0000256" key="8">
    <source>
        <dbReference type="ARBA" id="ARBA00022723"/>
    </source>
</evidence>
<feature type="domain" description="tRNase Z endonuclease" evidence="12">
    <location>
        <begin position="30"/>
        <end position="82"/>
    </location>
</feature>
<dbReference type="HAMAP" id="MF_01818">
    <property type="entry name" value="RNase_Z_BN"/>
    <property type="match status" value="1"/>
</dbReference>
<keyword evidence="7" id="KW-0540">Nuclease</keyword>
<dbReference type="EC" id="3.1.26.11" evidence="5"/>
<reference evidence="13" key="1">
    <citation type="submission" date="2020-07" db="EMBL/GenBank/DDBJ databases">
        <title>Ethylene signaling mediates host invasion by parasitic plants.</title>
        <authorList>
            <person name="Yoshida S."/>
        </authorList>
    </citation>
    <scope>NUCLEOTIDE SEQUENCE</scope>
    <source>
        <strain evidence="13">Okayama</strain>
    </source>
</reference>
<name>A0A830BCA8_9LAMI</name>
<dbReference type="CDD" id="cd07718">
    <property type="entry name" value="RNaseZ_ELAC1_ELAC2-C-term-like_MBL-fold"/>
    <property type="match status" value="1"/>
</dbReference>
<comment type="cofactor">
    <cofactor evidence="2">
        <name>Zn(2+)</name>
        <dbReference type="ChEBI" id="CHEBI:29105"/>
    </cofactor>
</comment>
<protein>
    <recommendedName>
        <fullName evidence="5">ribonuclease Z</fullName>
        <ecNumber evidence="5">3.1.26.11</ecNumber>
    </recommendedName>
</protein>
<dbReference type="Pfam" id="PF13691">
    <property type="entry name" value="Lactamase_B_4"/>
    <property type="match status" value="1"/>
</dbReference>
<comment type="caution">
    <text evidence="13">The sequence shown here is derived from an EMBL/GenBank/DDBJ whole genome shotgun (WGS) entry which is preliminary data.</text>
</comment>
<proteinExistence type="inferred from homology"/>
<dbReference type="PANTHER" id="PTHR12553">
    <property type="entry name" value="ZINC PHOSPHODIESTERASE ELAC PROTEIN 2"/>
    <property type="match status" value="1"/>
</dbReference>
<dbReference type="FunFam" id="3.60.15.10:FF:000037">
    <property type="entry name" value="tRNAse Z4"/>
    <property type="match status" value="2"/>
</dbReference>
<evidence type="ECO:0000256" key="6">
    <source>
        <dbReference type="ARBA" id="ARBA00022694"/>
    </source>
</evidence>
<dbReference type="InterPro" id="IPR036866">
    <property type="entry name" value="RibonucZ/Hydroxyglut_hydro"/>
</dbReference>
<dbReference type="OrthoDB" id="527344at2759"/>
<evidence type="ECO:0000256" key="2">
    <source>
        <dbReference type="ARBA" id="ARBA00001947"/>
    </source>
</evidence>
<evidence type="ECO:0000256" key="1">
    <source>
        <dbReference type="ARBA" id="ARBA00000402"/>
    </source>
</evidence>
<comment type="similarity">
    <text evidence="3">Belongs to the RNase Z family.</text>
</comment>
<dbReference type="Gene3D" id="3.60.15.10">
    <property type="entry name" value="Ribonuclease Z/Hydroxyacylglutathione hydrolase-like"/>
    <property type="match status" value="2"/>
</dbReference>
<evidence type="ECO:0000259" key="12">
    <source>
        <dbReference type="Pfam" id="PF13691"/>
    </source>
</evidence>
<evidence type="ECO:0000256" key="9">
    <source>
        <dbReference type="ARBA" id="ARBA00022759"/>
    </source>
</evidence>
<evidence type="ECO:0000313" key="14">
    <source>
        <dbReference type="Proteomes" id="UP000653305"/>
    </source>
</evidence>
<comment type="subunit">
    <text evidence="4">Homodimer.</text>
</comment>
<keyword evidence="6" id="KW-0819">tRNA processing</keyword>
<keyword evidence="9" id="KW-0255">Endonuclease</keyword>
<dbReference type="PANTHER" id="PTHR12553:SF49">
    <property type="entry name" value="ZINC PHOSPHODIESTERASE ELAC PROTEIN 2"/>
    <property type="match status" value="1"/>
</dbReference>
<dbReference type="GO" id="GO:1990180">
    <property type="term" value="P:mitochondrial tRNA 3'-end processing"/>
    <property type="evidence" value="ECO:0007669"/>
    <property type="project" value="TreeGrafter"/>
</dbReference>
<organism evidence="13 14">
    <name type="scientific">Phtheirospermum japonicum</name>
    <dbReference type="NCBI Taxonomy" id="374723"/>
    <lineage>
        <taxon>Eukaryota</taxon>
        <taxon>Viridiplantae</taxon>
        <taxon>Streptophyta</taxon>
        <taxon>Embryophyta</taxon>
        <taxon>Tracheophyta</taxon>
        <taxon>Spermatophyta</taxon>
        <taxon>Magnoliopsida</taxon>
        <taxon>eudicotyledons</taxon>
        <taxon>Gunneridae</taxon>
        <taxon>Pentapetalae</taxon>
        <taxon>asterids</taxon>
        <taxon>lamiids</taxon>
        <taxon>Lamiales</taxon>
        <taxon>Orobanchaceae</taxon>
        <taxon>Orobanchaceae incertae sedis</taxon>
        <taxon>Phtheirospermum</taxon>
    </lineage>
</organism>
<keyword evidence="14" id="KW-1185">Reference proteome</keyword>
<evidence type="ECO:0000256" key="5">
    <source>
        <dbReference type="ARBA" id="ARBA00012477"/>
    </source>
</evidence>
<dbReference type="InterPro" id="IPR013471">
    <property type="entry name" value="RNase_Z/BN"/>
</dbReference>
<evidence type="ECO:0000256" key="3">
    <source>
        <dbReference type="ARBA" id="ARBA00007823"/>
    </source>
</evidence>
<evidence type="ECO:0000256" key="11">
    <source>
        <dbReference type="ARBA" id="ARBA00022833"/>
    </source>
</evidence>
<keyword evidence="11" id="KW-0862">Zinc</keyword>
<dbReference type="AlphaFoldDB" id="A0A830BCA8"/>
<evidence type="ECO:0000256" key="7">
    <source>
        <dbReference type="ARBA" id="ARBA00022722"/>
    </source>
</evidence>
<dbReference type="Pfam" id="PF23023">
    <property type="entry name" value="Anti-Pycsar_Apyc1"/>
    <property type="match status" value="1"/>
</dbReference>
<dbReference type="SUPFAM" id="SSF56281">
    <property type="entry name" value="Metallo-hydrolase/oxidoreductase"/>
    <property type="match status" value="2"/>
</dbReference>
<dbReference type="InterPro" id="IPR047151">
    <property type="entry name" value="RNZ2-like"/>
</dbReference>
<evidence type="ECO:0000256" key="4">
    <source>
        <dbReference type="ARBA" id="ARBA00011738"/>
    </source>
</evidence>
<sequence>MRDDKTGASNRKSINPVNTASYVQILGNGMDTQDTSSSVLLFFDQQRFIFNAGEGFQRYCVEYKMKMSKINQIFLSRVCSETALGLPGLLLTLSGIDHNVKVWGPKDLEYLVDAMKHFVPDNLLTKHFDWPGRTQDSPRKIDDHHIIINNEIKGKFDPEKAKSLGLKPGPKCGRLQRGLSVKSDLMDIMIHPNDVIEPSVPGPIVVLIDCPTLLHFQELLNDEREGSDIKRKCKNGSTTESRVSPSKKQKAIETIREENCVQDDVVVTKRPRLNHSAIPGCMEDIRRDDMEIVFLGTGSSQPSKYRNVSSIFLNLFSKGSMLLDCGEATLGQLKRRFGIEGADEAVSSLRCIWISHIHADHHAGLASVLAQRRDLLTETPHDPLIVIGPTQLKYFLDDYQKLEHLDMQFLDCERTKEPHLDGQPILESLKKVLVEAGLETLVSVPVEHCERAYGVVLKAVNRVNRVGKMIPGWKLVYSGDTRPCDKLIRASEGATVLIHEATFEDGLSHEAKAKRHSTTSEALKVGDLCGVYRLILTHFSQRYPEILELDETPLPDNTCVAFDLMSVNLADLCDLGSAVMEDLKHLFEDKMAKNKVECTERLDGAKQF</sequence>
<dbReference type="EMBL" id="BMAC01000011">
    <property type="protein sequence ID" value="GFP79691.1"/>
    <property type="molecule type" value="Genomic_DNA"/>
</dbReference>
<dbReference type="InterPro" id="IPR027794">
    <property type="entry name" value="tRNase_Z_dom"/>
</dbReference>
<accession>A0A830BCA8</accession>
<dbReference type="Proteomes" id="UP000653305">
    <property type="component" value="Unassembled WGS sequence"/>
</dbReference>
<comment type="catalytic activity">
    <reaction evidence="1">
        <text>Endonucleolytic cleavage of RNA, removing extra 3' nucleotides from tRNA precursor, generating 3' termini of tRNAs. A 3'-hydroxy group is left at the tRNA terminus and a 5'-phosphoryl group is left at the trailer molecule.</text>
        <dbReference type="EC" id="3.1.26.11"/>
    </reaction>
</comment>
<keyword evidence="10" id="KW-0378">Hydrolase</keyword>
<evidence type="ECO:0000256" key="10">
    <source>
        <dbReference type="ARBA" id="ARBA00022801"/>
    </source>
</evidence>
<dbReference type="GO" id="GO:0005739">
    <property type="term" value="C:mitochondrion"/>
    <property type="evidence" value="ECO:0007669"/>
    <property type="project" value="TreeGrafter"/>
</dbReference>